<evidence type="ECO:0000256" key="2">
    <source>
        <dbReference type="SAM" id="SignalP"/>
    </source>
</evidence>
<gene>
    <name evidence="3" type="ORF">SAMN05444167_3083</name>
</gene>
<dbReference type="InterPro" id="IPR011990">
    <property type="entry name" value="TPR-like_helical_dom_sf"/>
</dbReference>
<feature type="chain" id="PRO_5009242084" description="Tetratricopeptide repeat protein" evidence="2">
    <location>
        <begin position="23"/>
        <end position="620"/>
    </location>
</feature>
<feature type="region of interest" description="Disordered" evidence="1">
    <location>
        <begin position="25"/>
        <end position="50"/>
    </location>
</feature>
<dbReference type="AlphaFoldDB" id="A0A1G7NDJ2"/>
<accession>A0A1G7NDJ2</accession>
<dbReference type="Gene3D" id="1.25.40.10">
    <property type="entry name" value="Tetratricopeptide repeat domain"/>
    <property type="match status" value="1"/>
</dbReference>
<protein>
    <recommendedName>
        <fullName evidence="5">Tetratricopeptide repeat protein</fullName>
    </recommendedName>
</protein>
<dbReference type="EMBL" id="LT629690">
    <property type="protein sequence ID" value="SDF71370.1"/>
    <property type="molecule type" value="Genomic_DNA"/>
</dbReference>
<evidence type="ECO:0000313" key="3">
    <source>
        <dbReference type="EMBL" id="SDF71370.1"/>
    </source>
</evidence>
<name>A0A1G7NDJ2_9BACT</name>
<proteinExistence type="predicted"/>
<sequence length="620" mass="68111">MRLFSRSVLSLAALLVLLPAHAQRSSSSSSSTGEQVEEQPSSTVIPRRGVEQAGSAVSLETSETMFTMAAALNSCGYDNGLESSLPVRAAVRAEVSAALDRSVDVRESQIALCKYIGSHSQGGAQNLAQYVSLTLFLSPPPDLTLSVSEGDLSPDAGQVVGVLPLLKDFAQKADLHLIFVRHHAEYEAATAQVHDSMTRLLLETNSYLHQPVSIYDGRRFLVLLEPMLSPQAVNARVYGSDYFIVTSPTPIDQNTATKSSYGSRLTIGSHAGGLQMEQVKHIYLLYQVDPLIYARAQATNRLLPILKVIQDAPIDFNYKNDIVAFTTECLVKAIEARTMDVGFDKPRKPGTVKARVDIGDYNQALIDYDRRAEAVRRKQVVLDMESGWVLTGSFYDSLMKEDKDGITLKDSIAEMVYGMDVPHEVDAAKKIPFFAPDSNNLVAGAGVTRARAPKRTLSVMDQAELKLQKGDKLGAEEIAEKQLAVNPSDTEAQYMMARLKLLGGEPQEAFDRFQKITTTGKDPRMVAWSHVYLGRLYDTQQNPDRSKAVAEYKAAMNTPGAQADVRAAAEQGIKQPFAAPKRTVQNSDQRPDADDEELDPTGKKQKESYRPSEERTPQPR</sequence>
<evidence type="ECO:0000313" key="4">
    <source>
        <dbReference type="Proteomes" id="UP000182427"/>
    </source>
</evidence>
<evidence type="ECO:0000256" key="1">
    <source>
        <dbReference type="SAM" id="MobiDB-lite"/>
    </source>
</evidence>
<dbReference type="SUPFAM" id="SSF48452">
    <property type="entry name" value="TPR-like"/>
    <property type="match status" value="1"/>
</dbReference>
<feature type="compositionally biased region" description="Polar residues" evidence="1">
    <location>
        <begin position="32"/>
        <end position="44"/>
    </location>
</feature>
<dbReference type="Proteomes" id="UP000182427">
    <property type="component" value="Chromosome I"/>
</dbReference>
<dbReference type="OrthoDB" id="104407at2"/>
<keyword evidence="2" id="KW-0732">Signal</keyword>
<organism evidence="3 4">
    <name type="scientific">Terriglobus roseus</name>
    <dbReference type="NCBI Taxonomy" id="392734"/>
    <lineage>
        <taxon>Bacteria</taxon>
        <taxon>Pseudomonadati</taxon>
        <taxon>Acidobacteriota</taxon>
        <taxon>Terriglobia</taxon>
        <taxon>Terriglobales</taxon>
        <taxon>Acidobacteriaceae</taxon>
        <taxon>Terriglobus</taxon>
    </lineage>
</organism>
<evidence type="ECO:0008006" key="5">
    <source>
        <dbReference type="Google" id="ProtNLM"/>
    </source>
</evidence>
<feature type="region of interest" description="Disordered" evidence="1">
    <location>
        <begin position="563"/>
        <end position="620"/>
    </location>
</feature>
<keyword evidence="4" id="KW-1185">Reference proteome</keyword>
<reference evidence="3 4" key="1">
    <citation type="submission" date="2016-10" db="EMBL/GenBank/DDBJ databases">
        <authorList>
            <person name="de Groot N.N."/>
        </authorList>
    </citation>
    <scope>NUCLEOTIDE SEQUENCE [LARGE SCALE GENOMIC DNA]</scope>
    <source>
        <strain evidence="3 4">GAS232</strain>
    </source>
</reference>
<feature type="compositionally biased region" description="Basic and acidic residues" evidence="1">
    <location>
        <begin position="600"/>
        <end position="620"/>
    </location>
</feature>
<dbReference type="RefSeq" id="WP_083345924.1">
    <property type="nucleotide sequence ID" value="NZ_LT629690.1"/>
</dbReference>
<feature type="signal peptide" evidence="2">
    <location>
        <begin position="1"/>
        <end position="22"/>
    </location>
</feature>